<feature type="compositionally biased region" description="Basic and acidic residues" evidence="1">
    <location>
        <begin position="278"/>
        <end position="287"/>
    </location>
</feature>
<feature type="region of interest" description="Disordered" evidence="1">
    <location>
        <begin position="266"/>
        <end position="287"/>
    </location>
</feature>
<reference evidence="4" key="1">
    <citation type="submission" date="2022-03" db="EMBL/GenBank/DDBJ databases">
        <title>Genomic Encyclopedia of Type Strains, Phase III (KMG-III): the genomes of soil and plant-associated and newly described type strains.</title>
        <authorList>
            <person name="Whitman W."/>
        </authorList>
    </citation>
    <scope>NUCLEOTIDE SEQUENCE</scope>
    <source>
        <strain evidence="4">ANL 6-2</strain>
    </source>
</reference>
<dbReference type="Gene3D" id="2.30.42.10">
    <property type="match status" value="1"/>
</dbReference>
<organism evidence="4 5">
    <name type="scientific">Natronocella acetinitrilica</name>
    <dbReference type="NCBI Taxonomy" id="414046"/>
    <lineage>
        <taxon>Bacteria</taxon>
        <taxon>Pseudomonadati</taxon>
        <taxon>Pseudomonadota</taxon>
        <taxon>Gammaproteobacteria</taxon>
        <taxon>Chromatiales</taxon>
        <taxon>Ectothiorhodospiraceae</taxon>
        <taxon>Natronocella</taxon>
    </lineage>
</organism>
<dbReference type="PANTHER" id="PTHR15160">
    <property type="entry name" value="VON HIPPEL-LINDAU PROTEIN"/>
    <property type="match status" value="1"/>
</dbReference>
<dbReference type="SUPFAM" id="SSF103256">
    <property type="entry name" value="Hypothetical protein TM0160"/>
    <property type="match status" value="1"/>
</dbReference>
<dbReference type="GO" id="GO:0004518">
    <property type="term" value="F:nuclease activity"/>
    <property type="evidence" value="ECO:0007669"/>
    <property type="project" value="InterPro"/>
</dbReference>
<evidence type="ECO:0000313" key="5">
    <source>
        <dbReference type="Proteomes" id="UP001205843"/>
    </source>
</evidence>
<keyword evidence="5" id="KW-1185">Reference proteome</keyword>
<dbReference type="EMBL" id="JALJXV010000008">
    <property type="protein sequence ID" value="MCP1676120.1"/>
    <property type="molecule type" value="Genomic_DNA"/>
</dbReference>
<protein>
    <submittedName>
        <fullName evidence="4">Bifunctional DNase/RNase</fullName>
    </submittedName>
</protein>
<dbReference type="Proteomes" id="UP001205843">
    <property type="component" value="Unassembled WGS sequence"/>
</dbReference>
<dbReference type="InterPro" id="IPR036104">
    <property type="entry name" value="BFN_sf"/>
</dbReference>
<accession>A0AAE3G583</accession>
<dbReference type="RefSeq" id="WP_253480918.1">
    <property type="nucleotide sequence ID" value="NZ_JALJXV010000008.1"/>
</dbReference>
<name>A0AAE3G583_9GAMM</name>
<feature type="domain" description="BFN" evidence="3">
    <location>
        <begin position="38"/>
        <end position="171"/>
    </location>
</feature>
<feature type="signal peptide" evidence="2">
    <location>
        <begin position="1"/>
        <end position="28"/>
    </location>
</feature>
<comment type="caution">
    <text evidence="4">The sequence shown here is derived from an EMBL/GenBank/DDBJ whole genome shotgun (WGS) entry which is preliminary data.</text>
</comment>
<dbReference type="Gene3D" id="3.10.690.10">
    <property type="entry name" value="Bifunctional nuclease domain"/>
    <property type="match status" value="1"/>
</dbReference>
<dbReference type="Pfam" id="PF02577">
    <property type="entry name" value="BFN_dom"/>
    <property type="match status" value="1"/>
</dbReference>
<keyword evidence="2" id="KW-0732">Signal</keyword>
<proteinExistence type="predicted"/>
<dbReference type="InterPro" id="IPR003729">
    <property type="entry name" value="Bi_nuclease_dom"/>
</dbReference>
<evidence type="ECO:0000256" key="2">
    <source>
        <dbReference type="SAM" id="SignalP"/>
    </source>
</evidence>
<evidence type="ECO:0000313" key="4">
    <source>
        <dbReference type="EMBL" id="MCP1676120.1"/>
    </source>
</evidence>
<dbReference type="InterPro" id="IPR036034">
    <property type="entry name" value="PDZ_sf"/>
</dbReference>
<dbReference type="SUPFAM" id="SSF50156">
    <property type="entry name" value="PDZ domain-like"/>
    <property type="match status" value="1"/>
</dbReference>
<dbReference type="PANTHER" id="PTHR15160:SF1">
    <property type="entry name" value="VON HIPPEL-LINDAU DISEASE TUMOR SUPPRESSOR"/>
    <property type="match status" value="1"/>
</dbReference>
<dbReference type="PROSITE" id="PS51658">
    <property type="entry name" value="BFN"/>
    <property type="match status" value="1"/>
</dbReference>
<feature type="chain" id="PRO_5041910370" evidence="2">
    <location>
        <begin position="29"/>
        <end position="287"/>
    </location>
</feature>
<sequence>MAARFPRIPLILALIAPLLAAATFGAHARELAVHPDELVPVELATVGFDRLSGAPVVLLREPESGDVVPILVGVNEARAILMALHDVSVRRPMTHDLMHSLVGAIDARLERVMVDELRDGTYFGMLQLRKNASDETIMVDTRPSDGLALALRAGAMILVAPAILQHRPDLEFEGLQDDEVVTALDITVVPVTAELREALGLPEDAEGVLVSRARGRAASAGISEGDLILSINGEVPRSPMDFLELVGETSTGARARIRYWDGNEEQEVELPTDVPMPRAEDGPRISL</sequence>
<dbReference type="AlphaFoldDB" id="A0AAE3G583"/>
<gene>
    <name evidence="4" type="ORF">J2T57_003279</name>
</gene>
<evidence type="ECO:0000259" key="3">
    <source>
        <dbReference type="PROSITE" id="PS51658"/>
    </source>
</evidence>
<evidence type="ECO:0000256" key="1">
    <source>
        <dbReference type="SAM" id="MobiDB-lite"/>
    </source>
</evidence>